<evidence type="ECO:0000313" key="3">
    <source>
        <dbReference type="EMBL" id="MFC7070938.1"/>
    </source>
</evidence>
<keyword evidence="2" id="KW-0472">Membrane</keyword>
<evidence type="ECO:0000256" key="2">
    <source>
        <dbReference type="SAM" id="Phobius"/>
    </source>
</evidence>
<sequence length="132" mass="14322">MARIFDRDTLLDLTVNVIPLGIILFFVAAFVLVDPFGELDFYGRVLQMGLLAFPFVALAILTYVSGKAIAGDEKRSAVFFQGQATMDDAQTRHEVEAEIEAEDAAEAEEETDADAPADDADGETDADDADEE</sequence>
<accession>A0ABD5WGM6</accession>
<dbReference type="InterPro" id="IPR046506">
    <property type="entry name" value="DUF6684"/>
</dbReference>
<feature type="compositionally biased region" description="Acidic residues" evidence="1">
    <location>
        <begin position="97"/>
        <end position="132"/>
    </location>
</feature>
<dbReference type="AlphaFoldDB" id="A0ABD5WGM6"/>
<dbReference type="Proteomes" id="UP001596461">
    <property type="component" value="Unassembled WGS sequence"/>
</dbReference>
<feature type="region of interest" description="Disordered" evidence="1">
    <location>
        <begin position="89"/>
        <end position="132"/>
    </location>
</feature>
<dbReference type="GeneID" id="81124510"/>
<keyword evidence="2" id="KW-0812">Transmembrane</keyword>
<feature type="transmembrane region" description="Helical" evidence="2">
    <location>
        <begin position="45"/>
        <end position="66"/>
    </location>
</feature>
<evidence type="ECO:0000313" key="4">
    <source>
        <dbReference type="Proteomes" id="UP001596461"/>
    </source>
</evidence>
<reference evidence="3 4" key="1">
    <citation type="journal article" date="2019" name="Int. J. Syst. Evol. Microbiol.">
        <title>The Global Catalogue of Microorganisms (GCM) 10K type strain sequencing project: providing services to taxonomists for standard genome sequencing and annotation.</title>
        <authorList>
            <consortium name="The Broad Institute Genomics Platform"/>
            <consortium name="The Broad Institute Genome Sequencing Center for Infectious Disease"/>
            <person name="Wu L."/>
            <person name="Ma J."/>
        </authorList>
    </citation>
    <scope>NUCLEOTIDE SEQUENCE [LARGE SCALE GENOMIC DNA]</scope>
    <source>
        <strain evidence="3 4">DT31</strain>
    </source>
</reference>
<dbReference type="RefSeq" id="WP_284032643.1">
    <property type="nucleotide sequence ID" value="NZ_CP126154.1"/>
</dbReference>
<organism evidence="3 4">
    <name type="scientific">Halobaculum lipolyticum</name>
    <dbReference type="NCBI Taxonomy" id="3032001"/>
    <lineage>
        <taxon>Archaea</taxon>
        <taxon>Methanobacteriati</taxon>
        <taxon>Methanobacteriota</taxon>
        <taxon>Stenosarchaea group</taxon>
        <taxon>Halobacteria</taxon>
        <taxon>Halobacteriales</taxon>
        <taxon>Haloferacaceae</taxon>
        <taxon>Halobaculum</taxon>
    </lineage>
</organism>
<keyword evidence="4" id="KW-1185">Reference proteome</keyword>
<dbReference type="Pfam" id="PF20389">
    <property type="entry name" value="DUF6684"/>
    <property type="match status" value="1"/>
</dbReference>
<comment type="caution">
    <text evidence="3">The sequence shown here is derived from an EMBL/GenBank/DDBJ whole genome shotgun (WGS) entry which is preliminary data.</text>
</comment>
<proteinExistence type="predicted"/>
<dbReference type="EMBL" id="JBHTAH010000015">
    <property type="protein sequence ID" value="MFC7070938.1"/>
    <property type="molecule type" value="Genomic_DNA"/>
</dbReference>
<feature type="transmembrane region" description="Helical" evidence="2">
    <location>
        <begin position="12"/>
        <end position="33"/>
    </location>
</feature>
<gene>
    <name evidence="3" type="ORF">ACFQL9_14915</name>
</gene>
<name>A0ABD5WGM6_9EURY</name>
<protein>
    <submittedName>
        <fullName evidence="3">DUF6684 family protein</fullName>
    </submittedName>
</protein>
<evidence type="ECO:0000256" key="1">
    <source>
        <dbReference type="SAM" id="MobiDB-lite"/>
    </source>
</evidence>
<keyword evidence="2" id="KW-1133">Transmembrane helix</keyword>